<dbReference type="PANTHER" id="PTHR42850">
    <property type="entry name" value="METALLOPHOSPHOESTERASE"/>
    <property type="match status" value="1"/>
</dbReference>
<dbReference type="Proteomes" id="UP000309215">
    <property type="component" value="Unassembled WGS sequence"/>
</dbReference>
<dbReference type="GO" id="GO:0016791">
    <property type="term" value="F:phosphatase activity"/>
    <property type="evidence" value="ECO:0007669"/>
    <property type="project" value="TreeGrafter"/>
</dbReference>
<dbReference type="AlphaFoldDB" id="A0A4V5PPF9"/>
<dbReference type="OrthoDB" id="9807890at2"/>
<organism evidence="2 3">
    <name type="scientific">Polyangium fumosum</name>
    <dbReference type="NCBI Taxonomy" id="889272"/>
    <lineage>
        <taxon>Bacteria</taxon>
        <taxon>Pseudomonadati</taxon>
        <taxon>Myxococcota</taxon>
        <taxon>Polyangia</taxon>
        <taxon>Polyangiales</taxon>
        <taxon>Polyangiaceae</taxon>
        <taxon>Polyangium</taxon>
    </lineage>
</organism>
<gene>
    <name evidence="2" type="ORF">E8A74_01945</name>
</gene>
<dbReference type="GO" id="GO:0005737">
    <property type="term" value="C:cytoplasm"/>
    <property type="evidence" value="ECO:0007669"/>
    <property type="project" value="TreeGrafter"/>
</dbReference>
<dbReference type="EMBL" id="SSMQ01000001">
    <property type="protein sequence ID" value="TKD13333.1"/>
    <property type="molecule type" value="Genomic_DNA"/>
</dbReference>
<dbReference type="SUPFAM" id="SSF56300">
    <property type="entry name" value="Metallo-dependent phosphatases"/>
    <property type="match status" value="1"/>
</dbReference>
<protein>
    <recommendedName>
        <fullName evidence="1">Calcineurin-like phosphoesterase domain-containing protein</fullName>
    </recommendedName>
</protein>
<accession>A0A4V5PPF9</accession>
<dbReference type="PANTHER" id="PTHR42850:SF4">
    <property type="entry name" value="ZINC-DEPENDENT ENDOPOLYPHOSPHATASE"/>
    <property type="match status" value="1"/>
</dbReference>
<dbReference type="Gene3D" id="3.60.21.10">
    <property type="match status" value="1"/>
</dbReference>
<dbReference type="RefSeq" id="WP_136927149.1">
    <property type="nucleotide sequence ID" value="NZ_SSMQ01000001.1"/>
</dbReference>
<comment type="caution">
    <text evidence="2">The sequence shown here is derived from an EMBL/GenBank/DDBJ whole genome shotgun (WGS) entry which is preliminary data.</text>
</comment>
<dbReference type="Pfam" id="PF00149">
    <property type="entry name" value="Metallophos"/>
    <property type="match status" value="1"/>
</dbReference>
<reference evidence="2 3" key="1">
    <citation type="submission" date="2019-04" db="EMBL/GenBank/DDBJ databases">
        <authorList>
            <person name="Li Y."/>
            <person name="Wang J."/>
        </authorList>
    </citation>
    <scope>NUCLEOTIDE SEQUENCE [LARGE SCALE GENOMIC DNA]</scope>
    <source>
        <strain evidence="2 3">DSM 14668</strain>
    </source>
</reference>
<dbReference type="InterPro" id="IPR050126">
    <property type="entry name" value="Ap4A_hydrolase"/>
</dbReference>
<evidence type="ECO:0000259" key="1">
    <source>
        <dbReference type="Pfam" id="PF00149"/>
    </source>
</evidence>
<evidence type="ECO:0000313" key="2">
    <source>
        <dbReference type="EMBL" id="TKD13333.1"/>
    </source>
</evidence>
<name>A0A4V5PPF9_9BACT</name>
<sequence>MGRTVVVGDLHGCRGELEDLLGHVGFCADDRLISVGDLVVRGPDPAGTIELLRKLQARAVRGNHEDRLLRYRQAPPGIGPQLGSLQREVVRALRRRHWEYLASLPLWLDLPEHGLRVVHAGVDPTLPIEQQSPRTLMYVRSLNVGGTPEERRGAILWGERYVGPPHLVFGHNALEQPQIHRHATGIDTGCVYGGRLTAMVLRAGEHPPPPEDRRSVLVSVPARRTYYPR</sequence>
<dbReference type="InterPro" id="IPR004843">
    <property type="entry name" value="Calcineurin-like_PHP"/>
</dbReference>
<dbReference type="InterPro" id="IPR029052">
    <property type="entry name" value="Metallo-depent_PP-like"/>
</dbReference>
<feature type="domain" description="Calcineurin-like phosphoesterase" evidence="1">
    <location>
        <begin position="3"/>
        <end position="177"/>
    </location>
</feature>
<keyword evidence="3" id="KW-1185">Reference proteome</keyword>
<proteinExistence type="predicted"/>
<evidence type="ECO:0000313" key="3">
    <source>
        <dbReference type="Proteomes" id="UP000309215"/>
    </source>
</evidence>